<reference evidence="2 3" key="1">
    <citation type="journal article" date="2013" name="Int. J. Syst. Evol. Microbiol.">
        <title>Aquimarina gracilis sp. nov., isolated from the gut microflora of a mussel, Mytilus coruscus, and emended description of Aquimarina spongiae.</title>
        <authorList>
            <person name="Park S.C."/>
            <person name="Choe H.N."/>
            <person name="Baik K.S."/>
            <person name="Seong C.N."/>
        </authorList>
    </citation>
    <scope>NUCLEOTIDE SEQUENCE [LARGE SCALE GENOMIC DNA]</scope>
    <source>
        <strain evidence="2 3">PSC32</strain>
    </source>
</reference>
<dbReference type="SUPFAM" id="SSF55811">
    <property type="entry name" value="Nudix"/>
    <property type="match status" value="1"/>
</dbReference>
<dbReference type="Pfam" id="PF00293">
    <property type="entry name" value="NUDIX"/>
    <property type="match status" value="1"/>
</dbReference>
<protein>
    <submittedName>
        <fullName evidence="2">NUDIX domain-containing protein</fullName>
    </submittedName>
</protein>
<dbReference type="InterPro" id="IPR015797">
    <property type="entry name" value="NUDIX_hydrolase-like_dom_sf"/>
</dbReference>
<evidence type="ECO:0000313" key="2">
    <source>
        <dbReference type="EMBL" id="MEB3348336.1"/>
    </source>
</evidence>
<sequence length="183" mass="21026">MADEFIDVLDKTGKPTGDIKLKTEAHRLGLYHASIHVWFYTVDGKVLFQKRASNKDTFPNLWDVSVAGHIGTGELPLNSAIREIEEEIGLKITKNDLEFVTIYLSKKTPKPDIFDNEFHHIYLSKLSTPIHTLVLQEEEVAAVSLFEIKTFKDIVNNKERNNEFVPHDKAYYTLVLKEITNRL</sequence>
<dbReference type="InterPro" id="IPR000086">
    <property type="entry name" value="NUDIX_hydrolase_dom"/>
</dbReference>
<dbReference type="PANTHER" id="PTHR10885">
    <property type="entry name" value="ISOPENTENYL-DIPHOSPHATE DELTA-ISOMERASE"/>
    <property type="match status" value="1"/>
</dbReference>
<evidence type="ECO:0000313" key="3">
    <source>
        <dbReference type="Proteomes" id="UP001327027"/>
    </source>
</evidence>
<proteinExistence type="predicted"/>
<organism evidence="2 3">
    <name type="scientific">Aquimarina gracilis</name>
    <dbReference type="NCBI Taxonomy" id="874422"/>
    <lineage>
        <taxon>Bacteria</taxon>
        <taxon>Pseudomonadati</taxon>
        <taxon>Bacteroidota</taxon>
        <taxon>Flavobacteriia</taxon>
        <taxon>Flavobacteriales</taxon>
        <taxon>Flavobacteriaceae</taxon>
        <taxon>Aquimarina</taxon>
    </lineage>
</organism>
<dbReference type="Gene3D" id="3.90.79.10">
    <property type="entry name" value="Nucleoside Triphosphate Pyrophosphohydrolase"/>
    <property type="match status" value="1"/>
</dbReference>
<dbReference type="CDD" id="cd04692">
    <property type="entry name" value="NUDIX_Hydrolase"/>
    <property type="match status" value="1"/>
</dbReference>
<comment type="caution">
    <text evidence="2">The sequence shown here is derived from an EMBL/GenBank/DDBJ whole genome shotgun (WGS) entry which is preliminary data.</text>
</comment>
<dbReference type="EMBL" id="JAYKLX010000014">
    <property type="protein sequence ID" value="MEB3348336.1"/>
    <property type="molecule type" value="Genomic_DNA"/>
</dbReference>
<evidence type="ECO:0000259" key="1">
    <source>
        <dbReference type="PROSITE" id="PS51462"/>
    </source>
</evidence>
<dbReference type="RefSeq" id="WP_324182359.1">
    <property type="nucleotide sequence ID" value="NZ_BAABAW010000005.1"/>
</dbReference>
<dbReference type="Proteomes" id="UP001327027">
    <property type="component" value="Unassembled WGS sequence"/>
</dbReference>
<feature type="domain" description="Nudix hydrolase" evidence="1">
    <location>
        <begin position="30"/>
        <end position="177"/>
    </location>
</feature>
<accession>A0ABU6A2L9</accession>
<dbReference type="PANTHER" id="PTHR10885:SF20">
    <property type="entry name" value="NUDIX HYDROLASE DOMAIN-CONTAINING PROTEIN"/>
    <property type="match status" value="1"/>
</dbReference>
<dbReference type="PROSITE" id="PS51462">
    <property type="entry name" value="NUDIX"/>
    <property type="match status" value="1"/>
</dbReference>
<gene>
    <name evidence="2" type="ORF">U6A24_22860</name>
</gene>
<name>A0ABU6A2L9_9FLAO</name>
<keyword evidence="3" id="KW-1185">Reference proteome</keyword>